<keyword evidence="2" id="KW-0175">Coiled coil</keyword>
<keyword evidence="5" id="KW-1185">Reference proteome</keyword>
<dbReference type="EMBL" id="JAPFFF010000005">
    <property type="protein sequence ID" value="KAK8889453.1"/>
    <property type="molecule type" value="Genomic_DNA"/>
</dbReference>
<evidence type="ECO:0000256" key="3">
    <source>
        <dbReference type="SAM" id="MobiDB-lite"/>
    </source>
</evidence>
<feature type="repeat" description="WD" evidence="1">
    <location>
        <begin position="334"/>
        <end position="366"/>
    </location>
</feature>
<dbReference type="Gene3D" id="2.130.10.10">
    <property type="entry name" value="YVTN repeat-like/Quinoprotein amine dehydrogenase"/>
    <property type="match status" value="3"/>
</dbReference>
<dbReference type="Pfam" id="PF00400">
    <property type="entry name" value="WD40"/>
    <property type="match status" value="2"/>
</dbReference>
<name>A0ABR2KEW9_9EUKA</name>
<dbReference type="InterPro" id="IPR052993">
    <property type="entry name" value="CFA-57"/>
</dbReference>
<feature type="coiled-coil region" evidence="2">
    <location>
        <begin position="862"/>
        <end position="931"/>
    </location>
</feature>
<dbReference type="InterPro" id="IPR015943">
    <property type="entry name" value="WD40/YVTN_repeat-like_dom_sf"/>
</dbReference>
<feature type="region of interest" description="Disordered" evidence="3">
    <location>
        <begin position="682"/>
        <end position="707"/>
    </location>
</feature>
<proteinExistence type="predicted"/>
<dbReference type="InterPro" id="IPR036322">
    <property type="entry name" value="WD40_repeat_dom_sf"/>
</dbReference>
<dbReference type="SMART" id="SM00320">
    <property type="entry name" value="WD40"/>
    <property type="match status" value="8"/>
</dbReference>
<comment type="caution">
    <text evidence="4">The sequence shown here is derived from an EMBL/GenBank/DDBJ whole genome shotgun (WGS) entry which is preliminary data.</text>
</comment>
<feature type="repeat" description="WD" evidence="1">
    <location>
        <begin position="594"/>
        <end position="635"/>
    </location>
</feature>
<organism evidence="4 5">
    <name type="scientific">Tritrichomonas musculus</name>
    <dbReference type="NCBI Taxonomy" id="1915356"/>
    <lineage>
        <taxon>Eukaryota</taxon>
        <taxon>Metamonada</taxon>
        <taxon>Parabasalia</taxon>
        <taxon>Tritrichomonadida</taxon>
        <taxon>Tritrichomonadidae</taxon>
        <taxon>Tritrichomonas</taxon>
    </lineage>
</organism>
<reference evidence="4 5" key="1">
    <citation type="submission" date="2024-04" db="EMBL/GenBank/DDBJ databases">
        <title>Tritrichomonas musculus Genome.</title>
        <authorList>
            <person name="Alves-Ferreira E."/>
            <person name="Grigg M."/>
            <person name="Lorenzi H."/>
            <person name="Galac M."/>
        </authorList>
    </citation>
    <scope>NUCLEOTIDE SEQUENCE [LARGE SCALE GENOMIC DNA]</scope>
    <source>
        <strain evidence="4 5">EAF2021</strain>
    </source>
</reference>
<evidence type="ECO:0000256" key="1">
    <source>
        <dbReference type="PROSITE-ProRule" id="PRU00221"/>
    </source>
</evidence>
<evidence type="ECO:0000256" key="2">
    <source>
        <dbReference type="SAM" id="Coils"/>
    </source>
</evidence>
<sequence length="1169" mass="133033">MSGVSSLSFRNVLGISRHAKPNVLFVGEEYIVFPAGNSVVVHNINSRQQRIFLPPEKFSSGISAIAIAESKPNVAFGDNFEGPSICIFDIHTMHPRNFLHLGVDFGSVGFISLSFSGDGKYLLAHGGKPGWALVVWDWESSQTVGSVKTAEDVTPVTQCSFSPGKNPQIAVTGNNILKVYKVENNKLSEVIIPDSKIGNIVCHLWLNETVLLCANSSGDVISVTTTPQASVLDEKKDFEHRDSAIVAMARHRKGFLTASEGGYLTIYDATAKPNVFAAVRTIQLFTELPIAAHSIAVDPTEEIAVVSMEKNKLVTVSLTSGEFMLNDEEKPLLMPFHDGSIYSCSPCSRKPLIATCGADKTVRVWNYLDNSLEILKEFTEAVYCVSFHPDGLSLLIGFGDKLRLCSVFYDDIRIIKDFPIRGCRCVKFSNGGHLFAAVNGSKIQIYSTLTYQLINTLHRHSATVHDLIWGECDTVIASVGIDGAMYIHRQDNSSRDESYTTAQTTYYSVTASPDFSSIYICGSDNISTKDQNGSPANNNKIKEIQNGQVVREMFFGTPHKQIVMSNNGQMLFSGDAAGHVYSYALSIGGDKLVLNVHERQVTSMHISYDDSLLFTAGEDGVLCVFNIRDKDNRVRNPERSFFSEEVQTTRTELEEKANQLRTLKAERTDLMMSFKMKKELIESTHKSKEDKKAEEAKKKKDKNRILYENKKKEKDEIEMSNNSAEQELNRRYEDQLTEKEEEYSKQVFAEHQKCENSIAEKENLEREWKMKIQKEENEHKRITEELQATHRKRLQSAHMKLQEANDLKDEAIKQIEEMKKEITAEKEASIHQTEGKLSQILAEDEKMRSTLNDEHVNRQKECGKLQKQYEQQTIERAKLTEQKDKLQGQLNELNKDIERLNEEIRQKSATINDRELKIKQVKKENRELEKYHSVLTHQEQMLKQQIGPLNQQIAKEESEIAGMDGQLEAAHKKTTDMNELISELQTRLKQVIQQERVQTTKLTNARSYFEQAKHDLHEVVQFFHAKDILKSRFEGFYNTYVKNEKIEDIQLDEFVEEEHRRQKTTLQKQLKELRQQHLKDDQFQSKEQTKLLMQNAQLIEELQKLRIENKKEAQYAALMSKKPSSATSKQILPATEAQRVIEENKKKIMKLEEQLAAYNNSGQASSRPA</sequence>
<dbReference type="Proteomes" id="UP001470230">
    <property type="component" value="Unassembled WGS sequence"/>
</dbReference>
<dbReference type="PANTHER" id="PTHR32215">
    <property type="entry name" value="CILIA- AND FLAGELLA-ASSOCIATED PROTEIN 57"/>
    <property type="match status" value="1"/>
</dbReference>
<feature type="coiled-coil region" evidence="2">
    <location>
        <begin position="1056"/>
        <end position="1161"/>
    </location>
</feature>
<dbReference type="PANTHER" id="PTHR32215:SF0">
    <property type="entry name" value="CILIA- AND FLAGELLA-ASSOCIATED PROTEIN 57"/>
    <property type="match status" value="1"/>
</dbReference>
<gene>
    <name evidence="4" type="ORF">M9Y10_034200</name>
</gene>
<dbReference type="Gene3D" id="1.10.287.1490">
    <property type="match status" value="1"/>
</dbReference>
<dbReference type="InterPro" id="IPR001680">
    <property type="entry name" value="WD40_rpt"/>
</dbReference>
<keyword evidence="1" id="KW-0853">WD repeat</keyword>
<dbReference type="SUPFAM" id="SSF50978">
    <property type="entry name" value="WD40 repeat-like"/>
    <property type="match status" value="2"/>
</dbReference>
<accession>A0ABR2KEW9</accession>
<evidence type="ECO:0000313" key="4">
    <source>
        <dbReference type="EMBL" id="KAK8889453.1"/>
    </source>
</evidence>
<protein>
    <recommendedName>
        <fullName evidence="6">Cilia- and flagella-associated protein 57</fullName>
    </recommendedName>
</protein>
<evidence type="ECO:0000313" key="5">
    <source>
        <dbReference type="Proteomes" id="UP001470230"/>
    </source>
</evidence>
<dbReference type="PROSITE" id="PS50082">
    <property type="entry name" value="WD_REPEATS_2"/>
    <property type="match status" value="2"/>
</dbReference>
<evidence type="ECO:0008006" key="6">
    <source>
        <dbReference type="Google" id="ProtNLM"/>
    </source>
</evidence>